<dbReference type="RefSeq" id="WP_369257607.1">
    <property type="nucleotide sequence ID" value="NZ_CP163440.1"/>
</dbReference>
<feature type="transmembrane region" description="Helical" evidence="2">
    <location>
        <begin position="59"/>
        <end position="84"/>
    </location>
</feature>
<dbReference type="PANTHER" id="PTHR33133:SF1">
    <property type="entry name" value="EXPRESSED PROTEIN-RELATED"/>
    <property type="match status" value="1"/>
</dbReference>
<dbReference type="Pfam" id="PF25231">
    <property type="entry name" value="DUF7847"/>
    <property type="match status" value="1"/>
</dbReference>
<dbReference type="PANTHER" id="PTHR33133">
    <property type="entry name" value="OS08G0107100 PROTEIN-RELATED"/>
    <property type="match status" value="1"/>
</dbReference>
<feature type="transmembrane region" description="Helical" evidence="2">
    <location>
        <begin position="252"/>
        <end position="273"/>
    </location>
</feature>
<reference evidence="4" key="1">
    <citation type="submission" date="2024-07" db="EMBL/GenBank/DDBJ databases">
        <authorList>
            <person name="Yu S.T."/>
        </authorList>
    </citation>
    <scope>NUCLEOTIDE SEQUENCE</scope>
    <source>
        <strain evidence="4">R35</strain>
    </source>
</reference>
<evidence type="ECO:0000256" key="1">
    <source>
        <dbReference type="SAM" id="MobiDB-lite"/>
    </source>
</evidence>
<feature type="transmembrane region" description="Helical" evidence="2">
    <location>
        <begin position="199"/>
        <end position="232"/>
    </location>
</feature>
<feature type="transmembrane region" description="Helical" evidence="2">
    <location>
        <begin position="32"/>
        <end position="52"/>
    </location>
</feature>
<proteinExistence type="predicted"/>
<keyword evidence="2" id="KW-1133">Transmembrane helix</keyword>
<gene>
    <name evidence="4" type="ORF">AB5J50_12690</name>
</gene>
<evidence type="ECO:0000256" key="2">
    <source>
        <dbReference type="SAM" id="Phobius"/>
    </source>
</evidence>
<evidence type="ECO:0000259" key="3">
    <source>
        <dbReference type="Pfam" id="PF25231"/>
    </source>
</evidence>
<sequence>MSDTSGWGPSGPYGGPPGGWGWTPAPPPPKPGVIPLAPLGVDTVFGGAFATMRRYAKPLFGFAVLVNLALAALMAGAAAVAYAAVSDHVHAIYDTTRDPRWADFRPVLFAFGAVWVFALVGLTAASALVHASCSATLHDAVLGRRATLGQIWRRTWPRTPSVLGVMLLLGLILMIPLLLFAAVFVSFFVAMLLGSDLPYGIFSLFFLLMLLAVPLAVWLWVLFSFAPAAAVLEAAGPVQALRRSVRLVRGAWWRTFGITLLGGLTTLILSLAIRLPLTFAMPTPQPYDPSSPTASDAADVWAQSLPHVGVYLALSLLGSLVAQLFTMVFLPLVSTLLYIDQRIRREGLADILLHASAPPQPPAAPDSDRE</sequence>
<accession>A0AB39S5N1</accession>
<feature type="transmembrane region" description="Helical" evidence="2">
    <location>
        <begin position="162"/>
        <end position="193"/>
    </location>
</feature>
<name>A0AB39S5N1_9ACTN</name>
<organism evidence="4">
    <name type="scientific">Streptomyces sp. R35</name>
    <dbReference type="NCBI Taxonomy" id="3238630"/>
    <lineage>
        <taxon>Bacteria</taxon>
        <taxon>Bacillati</taxon>
        <taxon>Actinomycetota</taxon>
        <taxon>Actinomycetes</taxon>
        <taxon>Kitasatosporales</taxon>
        <taxon>Streptomycetaceae</taxon>
        <taxon>Streptomyces</taxon>
    </lineage>
</organism>
<evidence type="ECO:0000313" key="4">
    <source>
        <dbReference type="EMBL" id="XDQ61583.1"/>
    </source>
</evidence>
<feature type="region of interest" description="Disordered" evidence="1">
    <location>
        <begin position="1"/>
        <end position="27"/>
    </location>
</feature>
<keyword evidence="2" id="KW-0812">Transmembrane</keyword>
<feature type="transmembrane region" description="Helical" evidence="2">
    <location>
        <begin position="104"/>
        <end position="129"/>
    </location>
</feature>
<dbReference type="EMBL" id="CP163440">
    <property type="protein sequence ID" value="XDQ61583.1"/>
    <property type="molecule type" value="Genomic_DNA"/>
</dbReference>
<feature type="domain" description="DUF7847" evidence="3">
    <location>
        <begin position="162"/>
        <end position="329"/>
    </location>
</feature>
<feature type="transmembrane region" description="Helical" evidence="2">
    <location>
        <begin position="310"/>
        <end position="339"/>
    </location>
</feature>
<dbReference type="AlphaFoldDB" id="A0AB39S5N1"/>
<keyword evidence="2" id="KW-0472">Membrane</keyword>
<dbReference type="InterPro" id="IPR057169">
    <property type="entry name" value="DUF7847"/>
</dbReference>
<feature type="compositionally biased region" description="Gly residues" evidence="1">
    <location>
        <begin position="8"/>
        <end position="21"/>
    </location>
</feature>
<protein>
    <recommendedName>
        <fullName evidence="3">DUF7847 domain-containing protein</fullName>
    </recommendedName>
</protein>